<evidence type="ECO:0000256" key="7">
    <source>
        <dbReference type="ARBA" id="ARBA00023136"/>
    </source>
</evidence>
<dbReference type="InterPro" id="IPR003369">
    <property type="entry name" value="TatA/B/E"/>
</dbReference>
<keyword evidence="2" id="KW-0813">Transport</keyword>
<keyword evidence="4" id="KW-0653">Protein transport</keyword>
<accession>A0A6V1V9D4</accession>
<keyword evidence="3" id="KW-0812">Transmembrane</keyword>
<dbReference type="GO" id="GO:0016020">
    <property type="term" value="C:membrane"/>
    <property type="evidence" value="ECO:0007669"/>
    <property type="project" value="UniProtKB-SubCell"/>
</dbReference>
<reference evidence="10" key="1">
    <citation type="submission" date="2021-01" db="EMBL/GenBank/DDBJ databases">
        <authorList>
            <person name="Corre E."/>
            <person name="Pelletier E."/>
            <person name="Niang G."/>
            <person name="Scheremetjew M."/>
            <person name="Finn R."/>
            <person name="Kale V."/>
            <person name="Holt S."/>
            <person name="Cochrane G."/>
            <person name="Meng A."/>
            <person name="Brown T."/>
            <person name="Cohen L."/>
        </authorList>
    </citation>
    <scope>NUCLEOTIDE SEQUENCE</scope>
    <source>
        <strain evidence="10">CCMP3107</strain>
    </source>
</reference>
<sequence length="152" mass="16220">MKIFAILLAFFSSAVAFKQSGSGLNKVSLATNAGVYARTQMVASTNCNFANALQYRSYRLQKRRGAASLQMQLFGLSAPELLVCLAVAALILGPDKLIGSAKDLGKIAGELKEVPKEFQAGMEEGKEKAIQEQKEGMKSGAVQDAETSGEKK</sequence>
<keyword evidence="5" id="KW-1133">Transmembrane helix</keyword>
<gene>
    <name evidence="10" type="ORF">HAKA00212_LOCUS22018</name>
</gene>
<protein>
    <submittedName>
        <fullName evidence="10">Uncharacterized protein</fullName>
    </submittedName>
</protein>
<evidence type="ECO:0000256" key="2">
    <source>
        <dbReference type="ARBA" id="ARBA00022448"/>
    </source>
</evidence>
<dbReference type="AlphaFoldDB" id="A0A6V1V9D4"/>
<name>A0A6V1V9D4_HETAK</name>
<dbReference type="PANTHER" id="PTHR33162">
    <property type="entry name" value="SEC-INDEPENDENT PROTEIN TRANSLOCASE PROTEIN TATA, CHLOROPLASTIC"/>
    <property type="match status" value="1"/>
</dbReference>
<evidence type="ECO:0000313" key="10">
    <source>
        <dbReference type="EMBL" id="CAE0643280.1"/>
    </source>
</evidence>
<evidence type="ECO:0000256" key="4">
    <source>
        <dbReference type="ARBA" id="ARBA00022927"/>
    </source>
</evidence>
<keyword evidence="9" id="KW-0732">Signal</keyword>
<dbReference type="PANTHER" id="PTHR33162:SF1">
    <property type="entry name" value="SEC-INDEPENDENT PROTEIN TRANSLOCASE PROTEIN TATA, CHLOROPLASTIC"/>
    <property type="match status" value="1"/>
</dbReference>
<dbReference type="EMBL" id="HBIU01049600">
    <property type="protein sequence ID" value="CAE0643280.1"/>
    <property type="molecule type" value="Transcribed_RNA"/>
</dbReference>
<dbReference type="GO" id="GO:0015031">
    <property type="term" value="P:protein transport"/>
    <property type="evidence" value="ECO:0007669"/>
    <property type="project" value="UniProtKB-KW"/>
</dbReference>
<evidence type="ECO:0000256" key="6">
    <source>
        <dbReference type="ARBA" id="ARBA00023010"/>
    </source>
</evidence>
<keyword evidence="6" id="KW-0811">Translocation</keyword>
<proteinExistence type="predicted"/>
<dbReference type="Gene3D" id="1.20.5.3310">
    <property type="match status" value="1"/>
</dbReference>
<feature type="region of interest" description="Disordered" evidence="8">
    <location>
        <begin position="122"/>
        <end position="152"/>
    </location>
</feature>
<evidence type="ECO:0000256" key="3">
    <source>
        <dbReference type="ARBA" id="ARBA00022692"/>
    </source>
</evidence>
<evidence type="ECO:0000256" key="1">
    <source>
        <dbReference type="ARBA" id="ARBA00004167"/>
    </source>
</evidence>
<feature type="compositionally biased region" description="Basic and acidic residues" evidence="8">
    <location>
        <begin position="123"/>
        <end position="137"/>
    </location>
</feature>
<feature type="signal peptide" evidence="9">
    <location>
        <begin position="1"/>
        <end position="16"/>
    </location>
</feature>
<evidence type="ECO:0000256" key="5">
    <source>
        <dbReference type="ARBA" id="ARBA00022989"/>
    </source>
</evidence>
<dbReference type="Pfam" id="PF02416">
    <property type="entry name" value="TatA_B_E"/>
    <property type="match status" value="1"/>
</dbReference>
<comment type="subcellular location">
    <subcellularLocation>
        <location evidence="1">Membrane</location>
        <topology evidence="1">Single-pass membrane protein</topology>
    </subcellularLocation>
</comment>
<keyword evidence="7" id="KW-0472">Membrane</keyword>
<evidence type="ECO:0000256" key="8">
    <source>
        <dbReference type="SAM" id="MobiDB-lite"/>
    </source>
</evidence>
<organism evidence="10">
    <name type="scientific">Heterosigma akashiwo</name>
    <name type="common">Chromophytic alga</name>
    <name type="synonym">Heterosigma carterae</name>
    <dbReference type="NCBI Taxonomy" id="2829"/>
    <lineage>
        <taxon>Eukaryota</taxon>
        <taxon>Sar</taxon>
        <taxon>Stramenopiles</taxon>
        <taxon>Ochrophyta</taxon>
        <taxon>Raphidophyceae</taxon>
        <taxon>Chattonellales</taxon>
        <taxon>Chattonellaceae</taxon>
        <taxon>Heterosigma</taxon>
    </lineage>
</organism>
<feature type="chain" id="PRO_5030160832" evidence="9">
    <location>
        <begin position="17"/>
        <end position="152"/>
    </location>
</feature>
<evidence type="ECO:0000256" key="9">
    <source>
        <dbReference type="SAM" id="SignalP"/>
    </source>
</evidence>